<evidence type="ECO:0008006" key="6">
    <source>
        <dbReference type="Google" id="ProtNLM"/>
    </source>
</evidence>
<keyword evidence="2" id="KW-0812">Transmembrane</keyword>
<comment type="caution">
    <text evidence="4">The sequence shown here is derived from an EMBL/GenBank/DDBJ whole genome shotgun (WGS) entry which is preliminary data.</text>
</comment>
<dbReference type="Proteomes" id="UP001152747">
    <property type="component" value="Unassembled WGS sequence"/>
</dbReference>
<sequence>MKIIKNIIVVIFLIIIAELVNSKNTPIPQDPFEDQSNSTVSCPNIDHLKIDGNAKLKMESNCEYCVVSTFRENPGTEFLLKVECIVRNSTNSKYEQLIPGKCVDEYFKNKEGQETEYRATICRVDTFYALTNNDIWLAFFSGSENEWTSAIQRMNQKAQELENHEAHHVDYEDAFDVSITTWILLFTSHFIFFAITFLQYSLTNRGYIY</sequence>
<evidence type="ECO:0000256" key="3">
    <source>
        <dbReference type="SAM" id="SignalP"/>
    </source>
</evidence>
<feature type="transmembrane region" description="Helical" evidence="2">
    <location>
        <begin position="182"/>
        <end position="202"/>
    </location>
</feature>
<name>A0A9P1IQ17_9PELO</name>
<evidence type="ECO:0000313" key="4">
    <source>
        <dbReference type="EMBL" id="CAI5449855.1"/>
    </source>
</evidence>
<dbReference type="AlphaFoldDB" id="A0A9P1IQ17"/>
<keyword evidence="1" id="KW-0175">Coiled coil</keyword>
<reference evidence="4" key="1">
    <citation type="submission" date="2022-11" db="EMBL/GenBank/DDBJ databases">
        <authorList>
            <person name="Kikuchi T."/>
        </authorList>
    </citation>
    <scope>NUCLEOTIDE SEQUENCE</scope>
    <source>
        <strain evidence="4">PS1010</strain>
    </source>
</reference>
<proteinExistence type="predicted"/>
<feature type="chain" id="PRO_5040290421" description="Transmembrane protein" evidence="3">
    <location>
        <begin position="23"/>
        <end position="209"/>
    </location>
</feature>
<feature type="signal peptide" evidence="3">
    <location>
        <begin position="1"/>
        <end position="22"/>
    </location>
</feature>
<accession>A0A9P1IQ17</accession>
<protein>
    <recommendedName>
        <fullName evidence="6">Transmembrane protein</fullName>
    </recommendedName>
</protein>
<evidence type="ECO:0000256" key="1">
    <source>
        <dbReference type="SAM" id="Coils"/>
    </source>
</evidence>
<dbReference type="EMBL" id="CANHGI010000004">
    <property type="protein sequence ID" value="CAI5449855.1"/>
    <property type="molecule type" value="Genomic_DNA"/>
</dbReference>
<keyword evidence="2" id="KW-1133">Transmembrane helix</keyword>
<evidence type="ECO:0000256" key="2">
    <source>
        <dbReference type="SAM" id="Phobius"/>
    </source>
</evidence>
<keyword evidence="5" id="KW-1185">Reference proteome</keyword>
<keyword evidence="2" id="KW-0472">Membrane</keyword>
<keyword evidence="3" id="KW-0732">Signal</keyword>
<feature type="coiled-coil region" evidence="1">
    <location>
        <begin position="144"/>
        <end position="174"/>
    </location>
</feature>
<evidence type="ECO:0000313" key="5">
    <source>
        <dbReference type="Proteomes" id="UP001152747"/>
    </source>
</evidence>
<gene>
    <name evidence="4" type="ORF">CAMP_LOCUS12492</name>
</gene>
<organism evidence="4 5">
    <name type="scientific">Caenorhabditis angaria</name>
    <dbReference type="NCBI Taxonomy" id="860376"/>
    <lineage>
        <taxon>Eukaryota</taxon>
        <taxon>Metazoa</taxon>
        <taxon>Ecdysozoa</taxon>
        <taxon>Nematoda</taxon>
        <taxon>Chromadorea</taxon>
        <taxon>Rhabditida</taxon>
        <taxon>Rhabditina</taxon>
        <taxon>Rhabditomorpha</taxon>
        <taxon>Rhabditoidea</taxon>
        <taxon>Rhabditidae</taxon>
        <taxon>Peloderinae</taxon>
        <taxon>Caenorhabditis</taxon>
    </lineage>
</organism>